<dbReference type="EMBL" id="BLKM01012993">
    <property type="protein sequence ID" value="GFG38542.1"/>
    <property type="molecule type" value="Genomic_DNA"/>
</dbReference>
<keyword evidence="4" id="KW-1185">Reference proteome</keyword>
<dbReference type="AlphaFoldDB" id="A0A6L2Q4V2"/>
<evidence type="ECO:0000313" key="4">
    <source>
        <dbReference type="Proteomes" id="UP000502823"/>
    </source>
</evidence>
<dbReference type="PANTHER" id="PTHR47027">
    <property type="entry name" value="REVERSE TRANSCRIPTASE DOMAIN-CONTAINING PROTEIN"/>
    <property type="match status" value="1"/>
</dbReference>
<dbReference type="PANTHER" id="PTHR47027:SF20">
    <property type="entry name" value="REVERSE TRANSCRIPTASE-LIKE PROTEIN WITH RNA-DIRECTED DNA POLYMERASE DOMAIN"/>
    <property type="match status" value="1"/>
</dbReference>
<dbReference type="Pfam" id="PF00078">
    <property type="entry name" value="RVT_1"/>
    <property type="match status" value="1"/>
</dbReference>
<evidence type="ECO:0000259" key="2">
    <source>
        <dbReference type="Pfam" id="PF00078"/>
    </source>
</evidence>
<protein>
    <recommendedName>
        <fullName evidence="2">Reverse transcriptase domain-containing protein</fullName>
    </recommendedName>
</protein>
<feature type="transmembrane region" description="Helical" evidence="1">
    <location>
        <begin position="47"/>
        <end position="69"/>
    </location>
</feature>
<reference evidence="4" key="1">
    <citation type="submission" date="2020-01" db="EMBL/GenBank/DDBJ databases">
        <title>Draft genome sequence of the Termite Coptotermes fromosanus.</title>
        <authorList>
            <person name="Itakura S."/>
            <person name="Yosikawa Y."/>
            <person name="Umezawa K."/>
        </authorList>
    </citation>
    <scope>NUCLEOTIDE SEQUENCE [LARGE SCALE GENOMIC DNA]</scope>
</reference>
<keyword evidence="1" id="KW-1133">Transmembrane helix</keyword>
<keyword evidence="1" id="KW-0812">Transmembrane</keyword>
<feature type="domain" description="Reverse transcriptase" evidence="2">
    <location>
        <begin position="149"/>
        <end position="249"/>
    </location>
</feature>
<gene>
    <name evidence="3" type="ORF">Cfor_01211</name>
</gene>
<evidence type="ECO:0000313" key="3">
    <source>
        <dbReference type="EMBL" id="GFG38542.1"/>
    </source>
</evidence>
<dbReference type="OrthoDB" id="6627527at2759"/>
<name>A0A6L2Q4V2_COPFO</name>
<feature type="transmembrane region" description="Helical" evidence="1">
    <location>
        <begin position="81"/>
        <end position="106"/>
    </location>
</feature>
<dbReference type="InterPro" id="IPR000477">
    <property type="entry name" value="RT_dom"/>
</dbReference>
<proteinExistence type="predicted"/>
<accession>A0A6L2Q4V2</accession>
<organism evidence="3 4">
    <name type="scientific">Coptotermes formosanus</name>
    <name type="common">Formosan subterranean termite</name>
    <dbReference type="NCBI Taxonomy" id="36987"/>
    <lineage>
        <taxon>Eukaryota</taxon>
        <taxon>Metazoa</taxon>
        <taxon>Ecdysozoa</taxon>
        <taxon>Arthropoda</taxon>
        <taxon>Hexapoda</taxon>
        <taxon>Insecta</taxon>
        <taxon>Pterygota</taxon>
        <taxon>Neoptera</taxon>
        <taxon>Polyneoptera</taxon>
        <taxon>Dictyoptera</taxon>
        <taxon>Blattodea</taxon>
        <taxon>Blattoidea</taxon>
        <taxon>Termitoidae</taxon>
        <taxon>Rhinotermitidae</taxon>
        <taxon>Coptotermes</taxon>
    </lineage>
</organism>
<keyword evidence="1" id="KW-0472">Membrane</keyword>
<feature type="transmembrane region" description="Helical" evidence="1">
    <location>
        <begin position="118"/>
        <end position="136"/>
    </location>
</feature>
<dbReference type="Proteomes" id="UP000502823">
    <property type="component" value="Unassembled WGS sequence"/>
</dbReference>
<evidence type="ECO:0000256" key="1">
    <source>
        <dbReference type="SAM" id="Phobius"/>
    </source>
</evidence>
<comment type="caution">
    <text evidence="3">The sequence shown here is derived from an EMBL/GenBank/DDBJ whole genome shotgun (WGS) entry which is preliminary data.</text>
</comment>
<sequence length="259" mass="29207">MEDDEREGLIIRVSSDNEEFTDNEDSFDGTSGSVQHENKTNPFYEKLQFICVGLLLCFSSTTLIILLPLYLEVVDVYGDAYIAMIFTCSVTTLGLFVVSCVCGRFGNGVKTSLMPPFGFSSALYTGLIYGISGLLAKYSQSRADRHRVDVVTKTDEYNLMTYHLFIDFKSAYGTVDREQLYEGLKQLKIPDKLIRLVKMTMMDTRNRVKILDDLSDEIRTEWGLRQGDALSCLLFNIALEKVMVAYREAALCIISLCSC</sequence>
<dbReference type="InParanoid" id="A0A6L2Q4V2"/>